<protein>
    <submittedName>
        <fullName evidence="1">Uncharacterized protein</fullName>
    </submittedName>
</protein>
<dbReference type="Proteomes" id="UP000015106">
    <property type="component" value="Chromosome 7"/>
</dbReference>
<reference evidence="2" key="1">
    <citation type="journal article" date="2013" name="Nature">
        <title>Draft genome of the wheat A-genome progenitor Triticum urartu.</title>
        <authorList>
            <person name="Ling H.Q."/>
            <person name="Zhao S."/>
            <person name="Liu D."/>
            <person name="Wang J."/>
            <person name="Sun H."/>
            <person name="Zhang C."/>
            <person name="Fan H."/>
            <person name="Li D."/>
            <person name="Dong L."/>
            <person name="Tao Y."/>
            <person name="Gao C."/>
            <person name="Wu H."/>
            <person name="Li Y."/>
            <person name="Cui Y."/>
            <person name="Guo X."/>
            <person name="Zheng S."/>
            <person name="Wang B."/>
            <person name="Yu K."/>
            <person name="Liang Q."/>
            <person name="Yang W."/>
            <person name="Lou X."/>
            <person name="Chen J."/>
            <person name="Feng M."/>
            <person name="Jian J."/>
            <person name="Zhang X."/>
            <person name="Luo G."/>
            <person name="Jiang Y."/>
            <person name="Liu J."/>
            <person name="Wang Z."/>
            <person name="Sha Y."/>
            <person name="Zhang B."/>
            <person name="Wu H."/>
            <person name="Tang D."/>
            <person name="Shen Q."/>
            <person name="Xue P."/>
            <person name="Zou S."/>
            <person name="Wang X."/>
            <person name="Liu X."/>
            <person name="Wang F."/>
            <person name="Yang Y."/>
            <person name="An X."/>
            <person name="Dong Z."/>
            <person name="Zhang K."/>
            <person name="Zhang X."/>
            <person name="Luo M.C."/>
            <person name="Dvorak J."/>
            <person name="Tong Y."/>
            <person name="Wang J."/>
            <person name="Yang H."/>
            <person name="Li Z."/>
            <person name="Wang D."/>
            <person name="Zhang A."/>
            <person name="Wang J."/>
        </authorList>
    </citation>
    <scope>NUCLEOTIDE SEQUENCE</scope>
    <source>
        <strain evidence="2">cv. G1812</strain>
    </source>
</reference>
<evidence type="ECO:0000313" key="2">
    <source>
        <dbReference type="Proteomes" id="UP000015106"/>
    </source>
</evidence>
<keyword evidence="2" id="KW-1185">Reference proteome</keyword>
<reference evidence="1" key="2">
    <citation type="submission" date="2018-03" db="EMBL/GenBank/DDBJ databases">
        <title>The Triticum urartu genome reveals the dynamic nature of wheat genome evolution.</title>
        <authorList>
            <person name="Ling H."/>
            <person name="Ma B."/>
            <person name="Shi X."/>
            <person name="Liu H."/>
            <person name="Dong L."/>
            <person name="Sun H."/>
            <person name="Cao Y."/>
            <person name="Gao Q."/>
            <person name="Zheng S."/>
            <person name="Li Y."/>
            <person name="Yu Y."/>
            <person name="Du H."/>
            <person name="Qi M."/>
            <person name="Li Y."/>
            <person name="Yu H."/>
            <person name="Cui Y."/>
            <person name="Wang N."/>
            <person name="Chen C."/>
            <person name="Wu H."/>
            <person name="Zhao Y."/>
            <person name="Zhang J."/>
            <person name="Li Y."/>
            <person name="Zhou W."/>
            <person name="Zhang B."/>
            <person name="Hu W."/>
            <person name="Eijk M."/>
            <person name="Tang J."/>
            <person name="Witsenboer H."/>
            <person name="Zhao S."/>
            <person name="Li Z."/>
            <person name="Zhang A."/>
            <person name="Wang D."/>
            <person name="Liang C."/>
        </authorList>
    </citation>
    <scope>NUCLEOTIDE SEQUENCE [LARGE SCALE GENOMIC DNA]</scope>
    <source>
        <strain evidence="1">cv. G1812</strain>
    </source>
</reference>
<accession>A0A8R7R3H8</accession>
<dbReference type="EnsemblPlants" id="TuG1812G0700005138.01.T01">
    <property type="protein sequence ID" value="TuG1812G0700005138.01.T01"/>
    <property type="gene ID" value="TuG1812G0700005138.01"/>
</dbReference>
<dbReference type="AlphaFoldDB" id="A0A8R7R3H8"/>
<dbReference type="Gramene" id="TuG1812G0700005138.01.T01">
    <property type="protein sequence ID" value="TuG1812G0700005138.01.T01"/>
    <property type="gene ID" value="TuG1812G0700005138.01"/>
</dbReference>
<reference evidence="1" key="3">
    <citation type="submission" date="2022-06" db="UniProtKB">
        <authorList>
            <consortium name="EnsemblPlants"/>
        </authorList>
    </citation>
    <scope>IDENTIFICATION</scope>
</reference>
<evidence type="ECO:0000313" key="1">
    <source>
        <dbReference type="EnsemblPlants" id="TuG1812G0700005138.01.T01"/>
    </source>
</evidence>
<proteinExistence type="predicted"/>
<name>A0A8R7R3H8_TRIUA</name>
<organism evidence="1 2">
    <name type="scientific">Triticum urartu</name>
    <name type="common">Red wild einkorn</name>
    <name type="synonym">Crithodium urartu</name>
    <dbReference type="NCBI Taxonomy" id="4572"/>
    <lineage>
        <taxon>Eukaryota</taxon>
        <taxon>Viridiplantae</taxon>
        <taxon>Streptophyta</taxon>
        <taxon>Embryophyta</taxon>
        <taxon>Tracheophyta</taxon>
        <taxon>Spermatophyta</taxon>
        <taxon>Magnoliopsida</taxon>
        <taxon>Liliopsida</taxon>
        <taxon>Poales</taxon>
        <taxon>Poaceae</taxon>
        <taxon>BOP clade</taxon>
        <taxon>Pooideae</taxon>
        <taxon>Triticodae</taxon>
        <taxon>Triticeae</taxon>
        <taxon>Triticinae</taxon>
        <taxon>Triticum</taxon>
    </lineage>
</organism>
<sequence length="67" mass="7900">MCDLHREEHRDRIRACALLYSLHQQTVGEHVETMSPRGTSRELENHRHCQQGCGELKRFNQSRDVVN</sequence>